<dbReference type="GO" id="GO:0006147">
    <property type="term" value="P:guanine catabolic process"/>
    <property type="evidence" value="ECO:0007669"/>
    <property type="project" value="UniProtKB-UniRule"/>
</dbReference>
<comment type="cofactor">
    <cofactor evidence="8">
        <name>Zn(2+)</name>
        <dbReference type="ChEBI" id="CHEBI:29105"/>
    </cofactor>
    <text evidence="8">Binds 1 zinc ion per subunit.</text>
</comment>
<dbReference type="AlphaFoldDB" id="A0A1C7FJT5"/>
<keyword evidence="6 8" id="KW-0862">Zinc</keyword>
<dbReference type="PANTHER" id="PTHR11271:SF6">
    <property type="entry name" value="GUANINE DEAMINASE"/>
    <property type="match status" value="1"/>
</dbReference>
<dbReference type="GeneID" id="96874456"/>
<sequence length="459" mass="50888">MNSPIYITNHIQFAIVGDTFHTPIKGEFEFIRDYLILVNLDGDIDATFTPEHPSYQALLTALAEQGKLQTLRQGQYLMPGLVDLHCHAPQWPQAGKGLDLPLYDWLQNYTFPLENRYQDVEFAQAIYQDVTKTLLANGTTSAVYFASIHRESTELLAQTCLDLGQRAFVGKINMDNVEQCPDFYRENDIAQAFAETEAFVSNVFALQGNDSGLVSPVITPRFVPSCTPEMLNKLGSLVQKYDLHMQTHCSESDWARDYALQHYGKSDVQIYADAGLLNNKSVLAHSIFLTEHDVELIKQFNAGIAHCPLSNMFFANGAMQTRELLDSGVQIGLGSDIAGAPSPSIFRAAFDAVAHSRVREEGVDVTVASGERGTANARISFIEAFWMATAGGAQVLDAKTGVLSAKHHFDALVLEASPLIGNLRIWPEFDTPRDILEKMVCLAQKENIQQVWVQGKQVI</sequence>
<dbReference type="InterPro" id="IPR032466">
    <property type="entry name" value="Metal_Hydrolase"/>
</dbReference>
<dbReference type="InterPro" id="IPR006680">
    <property type="entry name" value="Amidohydro-rel"/>
</dbReference>
<dbReference type="GO" id="GO:0008270">
    <property type="term" value="F:zinc ion binding"/>
    <property type="evidence" value="ECO:0007669"/>
    <property type="project" value="UniProtKB-UniRule"/>
</dbReference>
<dbReference type="GO" id="GO:0008892">
    <property type="term" value="F:guanine deaminase activity"/>
    <property type="evidence" value="ECO:0007669"/>
    <property type="project" value="UniProtKB-UniRule"/>
</dbReference>
<dbReference type="Pfam" id="PF01979">
    <property type="entry name" value="Amidohydro_1"/>
    <property type="match status" value="1"/>
</dbReference>
<dbReference type="SUPFAM" id="SSF51338">
    <property type="entry name" value="Composite domain of metallo-dependent hydrolases"/>
    <property type="match status" value="1"/>
</dbReference>
<evidence type="ECO:0000256" key="6">
    <source>
        <dbReference type="ARBA" id="ARBA00022833"/>
    </source>
</evidence>
<dbReference type="InterPro" id="IPR014311">
    <property type="entry name" value="Guanine_deaminase"/>
</dbReference>
<dbReference type="InterPro" id="IPR011059">
    <property type="entry name" value="Metal-dep_hydrolase_composite"/>
</dbReference>
<keyword evidence="5 8" id="KW-0378">Hydrolase</keyword>
<evidence type="ECO:0000313" key="10">
    <source>
        <dbReference type="EMBL" id="ANU39289.1"/>
    </source>
</evidence>
<gene>
    <name evidence="10" type="primary">guaD</name>
    <name evidence="10" type="ORF">VSVS05_04253</name>
</gene>
<dbReference type="EMBL" id="CP016415">
    <property type="protein sequence ID" value="ANU39289.1"/>
    <property type="molecule type" value="Genomic_DNA"/>
</dbReference>
<accession>A0A1C7FJT5</accession>
<comment type="similarity">
    <text evidence="2 8">Belongs to the metallo-dependent hydrolases superfamily. ATZ/TRZ family.</text>
</comment>
<keyword evidence="11" id="KW-1185">Reference proteome</keyword>
<dbReference type="InterPro" id="IPR051607">
    <property type="entry name" value="Metallo-dep_hydrolases"/>
</dbReference>
<evidence type="ECO:0000256" key="4">
    <source>
        <dbReference type="ARBA" id="ARBA00022723"/>
    </source>
</evidence>
<dbReference type="PATRIC" id="fig|45658.7.peg.4233"/>
<comment type="pathway">
    <text evidence="1 8">Purine metabolism; guanine degradation; xanthine from guanine: step 1/1.</text>
</comment>
<organism evidence="10 11">
    <name type="scientific">Vibrio scophthalmi</name>
    <dbReference type="NCBI Taxonomy" id="45658"/>
    <lineage>
        <taxon>Bacteria</taxon>
        <taxon>Pseudomonadati</taxon>
        <taxon>Pseudomonadota</taxon>
        <taxon>Gammaproteobacteria</taxon>
        <taxon>Vibrionales</taxon>
        <taxon>Vibrionaceae</taxon>
        <taxon>Vibrio</taxon>
    </lineage>
</organism>
<dbReference type="Gene3D" id="2.30.40.10">
    <property type="entry name" value="Urease, subunit C, domain 1"/>
    <property type="match status" value="1"/>
</dbReference>
<proteinExistence type="inferred from homology"/>
<protein>
    <recommendedName>
        <fullName evidence="3 7">Guanine deaminase</fullName>
        <shortName evidence="8">Guanase</shortName>
        <ecNumber evidence="3 7">3.5.4.3</ecNumber>
    </recommendedName>
    <alternativeName>
        <fullName evidence="8">Guanine aminohydrolase</fullName>
    </alternativeName>
</protein>
<dbReference type="PANTHER" id="PTHR11271">
    <property type="entry name" value="GUANINE DEAMINASE"/>
    <property type="match status" value="1"/>
</dbReference>
<dbReference type="RefSeq" id="WP_065546773.1">
    <property type="nucleotide sequence ID" value="NZ_CP016415.1"/>
</dbReference>
<evidence type="ECO:0000256" key="3">
    <source>
        <dbReference type="ARBA" id="ARBA00012781"/>
    </source>
</evidence>
<evidence type="ECO:0000259" key="9">
    <source>
        <dbReference type="Pfam" id="PF01979"/>
    </source>
</evidence>
<dbReference type="STRING" id="45658.VSVS12_03469"/>
<dbReference type="Gene3D" id="3.20.20.140">
    <property type="entry name" value="Metal-dependent hydrolases"/>
    <property type="match status" value="1"/>
</dbReference>
<dbReference type="NCBIfam" id="TIGR02967">
    <property type="entry name" value="guan_deamin"/>
    <property type="match status" value="1"/>
</dbReference>
<evidence type="ECO:0000256" key="2">
    <source>
        <dbReference type="ARBA" id="ARBA00006745"/>
    </source>
</evidence>
<evidence type="ECO:0000256" key="5">
    <source>
        <dbReference type="ARBA" id="ARBA00022801"/>
    </source>
</evidence>
<dbReference type="Proteomes" id="UP000092528">
    <property type="component" value="Chromosome 2"/>
</dbReference>
<feature type="domain" description="Amidohydrolase-related" evidence="9">
    <location>
        <begin position="76"/>
        <end position="458"/>
    </location>
</feature>
<name>A0A1C7FJT5_9VIBR</name>
<comment type="function">
    <text evidence="8">Catalyzes the hydrolytic deamination of guanine, producing xanthine and ammonia.</text>
</comment>
<dbReference type="SUPFAM" id="SSF51556">
    <property type="entry name" value="Metallo-dependent hydrolases"/>
    <property type="match status" value="1"/>
</dbReference>
<dbReference type="EC" id="3.5.4.3" evidence="3 7"/>
<reference evidence="10 11" key="1">
    <citation type="submission" date="2016-07" db="EMBL/GenBank/DDBJ databases">
        <title>Genome sequencing of Vibrio scophthalmi strain VS-05, an isolated from Paralichthys olivaceus.</title>
        <authorList>
            <person name="Han H.-J."/>
        </authorList>
    </citation>
    <scope>NUCLEOTIDE SEQUENCE [LARGE SCALE GENOMIC DNA]</scope>
    <source>
        <strain evidence="10 11">VS-05</strain>
    </source>
</reference>
<keyword evidence="4 8" id="KW-0479">Metal-binding</keyword>
<comment type="catalytic activity">
    <reaction evidence="8">
        <text>guanine + H2O + H(+) = xanthine + NH4(+)</text>
        <dbReference type="Rhea" id="RHEA:14665"/>
        <dbReference type="ChEBI" id="CHEBI:15377"/>
        <dbReference type="ChEBI" id="CHEBI:15378"/>
        <dbReference type="ChEBI" id="CHEBI:16235"/>
        <dbReference type="ChEBI" id="CHEBI:17712"/>
        <dbReference type="ChEBI" id="CHEBI:28938"/>
        <dbReference type="EC" id="3.5.4.3"/>
    </reaction>
</comment>
<evidence type="ECO:0000313" key="11">
    <source>
        <dbReference type="Proteomes" id="UP000092528"/>
    </source>
</evidence>
<dbReference type="UniPathway" id="UPA00603">
    <property type="reaction ID" value="UER00660"/>
</dbReference>
<evidence type="ECO:0000256" key="7">
    <source>
        <dbReference type="NCBIfam" id="TIGR02967"/>
    </source>
</evidence>
<evidence type="ECO:0000256" key="1">
    <source>
        <dbReference type="ARBA" id="ARBA00004984"/>
    </source>
</evidence>
<dbReference type="GO" id="GO:0005829">
    <property type="term" value="C:cytosol"/>
    <property type="evidence" value="ECO:0007669"/>
    <property type="project" value="TreeGrafter"/>
</dbReference>
<evidence type="ECO:0000256" key="8">
    <source>
        <dbReference type="RuleBase" id="RU366009"/>
    </source>
</evidence>